<comment type="caution">
    <text evidence="2">The sequence shown here is derived from an EMBL/GenBank/DDBJ whole genome shotgun (WGS) entry which is preliminary data.</text>
</comment>
<evidence type="ECO:0000313" key="3">
    <source>
        <dbReference type="Proteomes" id="UP001158067"/>
    </source>
</evidence>
<dbReference type="InterPro" id="IPR001387">
    <property type="entry name" value="Cro/C1-type_HTH"/>
</dbReference>
<feature type="domain" description="HTH cro/C1-type" evidence="1">
    <location>
        <begin position="31"/>
        <end position="88"/>
    </location>
</feature>
<dbReference type="Gene3D" id="1.10.260.40">
    <property type="entry name" value="lambda repressor-like DNA-binding domains"/>
    <property type="match status" value="1"/>
</dbReference>
<keyword evidence="3" id="KW-1185">Reference proteome</keyword>
<dbReference type="Pfam" id="PF01381">
    <property type="entry name" value="HTH_3"/>
    <property type="match status" value="1"/>
</dbReference>
<dbReference type="PROSITE" id="PS00356">
    <property type="entry name" value="HTH_LACI_1"/>
    <property type="match status" value="1"/>
</dbReference>
<dbReference type="CDD" id="cd00093">
    <property type="entry name" value="HTH_XRE"/>
    <property type="match status" value="1"/>
</dbReference>
<dbReference type="Proteomes" id="UP001158067">
    <property type="component" value="Unassembled WGS sequence"/>
</dbReference>
<proteinExistence type="predicted"/>
<dbReference type="SMART" id="SM00530">
    <property type="entry name" value="HTH_XRE"/>
    <property type="match status" value="1"/>
</dbReference>
<sequence>MSFGFLPDLPISSSIESGRFAMALPEIIARIQERKRELDISVSDLARRSGVSRATVIRILGGEDHEFSFANLHAILLALGISLDLTEIPAAQFRDQIATAKAKRLIALTQGNVALESQAVSRASAQSHLEKAKNRIASSSRKLWAS</sequence>
<dbReference type="PROSITE" id="PS50943">
    <property type="entry name" value="HTH_CROC1"/>
    <property type="match status" value="1"/>
</dbReference>
<organism evidence="2 3">
    <name type="scientific">Neorhodopirellula lusitana</name>
    <dbReference type="NCBI Taxonomy" id="445327"/>
    <lineage>
        <taxon>Bacteria</taxon>
        <taxon>Pseudomonadati</taxon>
        <taxon>Planctomycetota</taxon>
        <taxon>Planctomycetia</taxon>
        <taxon>Pirellulales</taxon>
        <taxon>Pirellulaceae</taxon>
        <taxon>Neorhodopirellula</taxon>
    </lineage>
</organism>
<evidence type="ECO:0000259" key="1">
    <source>
        <dbReference type="PROSITE" id="PS50943"/>
    </source>
</evidence>
<gene>
    <name evidence="2" type="ORF">SAMN06265222_105299</name>
</gene>
<protein>
    <submittedName>
        <fullName evidence="2">Helix-turn-helix</fullName>
    </submittedName>
</protein>
<evidence type="ECO:0000313" key="2">
    <source>
        <dbReference type="EMBL" id="SMP57353.1"/>
    </source>
</evidence>
<dbReference type="SUPFAM" id="SSF47413">
    <property type="entry name" value="lambda repressor-like DNA-binding domains"/>
    <property type="match status" value="1"/>
</dbReference>
<dbReference type="InterPro" id="IPR010982">
    <property type="entry name" value="Lambda_DNA-bd_dom_sf"/>
</dbReference>
<name>A0ABY1Q6V8_9BACT</name>
<reference evidence="2 3" key="1">
    <citation type="submission" date="2017-05" db="EMBL/GenBank/DDBJ databases">
        <authorList>
            <person name="Varghese N."/>
            <person name="Submissions S."/>
        </authorList>
    </citation>
    <scope>NUCLEOTIDE SEQUENCE [LARGE SCALE GENOMIC DNA]</scope>
    <source>
        <strain evidence="2 3">DSM 25457</strain>
    </source>
</reference>
<accession>A0ABY1Q6V8</accession>
<dbReference type="EMBL" id="FXUG01000005">
    <property type="protein sequence ID" value="SMP57353.1"/>
    <property type="molecule type" value="Genomic_DNA"/>
</dbReference>